<dbReference type="SUPFAM" id="SSF51905">
    <property type="entry name" value="FAD/NAD(P)-binding domain"/>
    <property type="match status" value="1"/>
</dbReference>
<evidence type="ECO:0000313" key="3">
    <source>
        <dbReference type="Proteomes" id="UP000631694"/>
    </source>
</evidence>
<proteinExistence type="predicted"/>
<reference evidence="2" key="1">
    <citation type="submission" date="2020-12" db="EMBL/GenBank/DDBJ databases">
        <title>Methylobrevis albus sp. nov., isolated from fresh water lack sediment.</title>
        <authorList>
            <person name="Zou Q."/>
        </authorList>
    </citation>
    <scope>NUCLEOTIDE SEQUENCE</scope>
    <source>
        <strain evidence="2">L22</strain>
    </source>
</reference>
<dbReference type="RefSeq" id="WP_197312832.1">
    <property type="nucleotide sequence ID" value="NZ_JADZLT010000056.1"/>
</dbReference>
<dbReference type="GO" id="GO:0016491">
    <property type="term" value="F:oxidoreductase activity"/>
    <property type="evidence" value="ECO:0007669"/>
    <property type="project" value="InterPro"/>
</dbReference>
<accession>A0A931N0Z2</accession>
<dbReference type="PANTHER" id="PTHR42923:SF17">
    <property type="entry name" value="AMINE OXIDASE DOMAIN-CONTAINING PROTEIN"/>
    <property type="match status" value="1"/>
</dbReference>
<protein>
    <submittedName>
        <fullName evidence="2">FAD-dependent oxidoreductase</fullName>
    </submittedName>
</protein>
<sequence>MRIAVIGTGIAGNAAALGLSKHHEVVLFETRHRAGGHSATVDINYDGAMIAVDTGFIVYNELNYPLLTALFAHLGINTESSDMSFGVSIGRGRTEWSGASLAAVFAQKRNIARPRFLWMLREIVRFNRQCLADLDAGRLAGLSLGDYLAQRRFGRSFVEDYLVPMGSAIWSTPDAAMADFPAESFVRFFRNHRLVHYERPVWRTVSGGSRNYVERLLHSIDAELRLGDGVVGVRREADHVSVRTRSGLVDRFDHVVFASHTDQTLAMIENPTVDEIGLLGAIRYRPNQVYLHRDVALMPKRRAVWSSWNYLREEEGGAASVTYWMNRLQNLCPNRPLFVSLNPATPPRDDLTFGVFEYDHPQFDADALAAQAALPTIQGRNRSWFCGAWTGFGFHEDGLRSGLAVAEALGGAVPWAVPQAQVAAEAAE</sequence>
<gene>
    <name evidence="2" type="ORF">I5731_18185</name>
</gene>
<dbReference type="InterPro" id="IPR036188">
    <property type="entry name" value="FAD/NAD-bd_sf"/>
</dbReference>
<evidence type="ECO:0000259" key="1">
    <source>
        <dbReference type="Pfam" id="PF01593"/>
    </source>
</evidence>
<dbReference type="InterPro" id="IPR002937">
    <property type="entry name" value="Amino_oxidase"/>
</dbReference>
<dbReference type="Gene3D" id="1.10.405.20">
    <property type="match status" value="1"/>
</dbReference>
<dbReference type="AlphaFoldDB" id="A0A931N0Z2"/>
<comment type="caution">
    <text evidence="2">The sequence shown here is derived from an EMBL/GenBank/DDBJ whole genome shotgun (WGS) entry which is preliminary data.</text>
</comment>
<organism evidence="2 3">
    <name type="scientific">Methylobrevis albus</name>
    <dbReference type="NCBI Taxonomy" id="2793297"/>
    <lineage>
        <taxon>Bacteria</taxon>
        <taxon>Pseudomonadati</taxon>
        <taxon>Pseudomonadota</taxon>
        <taxon>Alphaproteobacteria</taxon>
        <taxon>Hyphomicrobiales</taxon>
        <taxon>Pleomorphomonadaceae</taxon>
        <taxon>Methylobrevis</taxon>
    </lineage>
</organism>
<dbReference type="PANTHER" id="PTHR42923">
    <property type="entry name" value="PROTOPORPHYRINOGEN OXIDASE"/>
    <property type="match status" value="1"/>
</dbReference>
<evidence type="ECO:0000313" key="2">
    <source>
        <dbReference type="EMBL" id="MBH0239754.1"/>
    </source>
</evidence>
<dbReference type="Gene3D" id="3.30.70.1990">
    <property type="match status" value="1"/>
</dbReference>
<dbReference type="Gene3D" id="3.50.50.60">
    <property type="entry name" value="FAD/NAD(P)-binding domain"/>
    <property type="match status" value="1"/>
</dbReference>
<keyword evidence="3" id="KW-1185">Reference proteome</keyword>
<dbReference type="InterPro" id="IPR050464">
    <property type="entry name" value="Zeta_carotene_desat/Oxidored"/>
</dbReference>
<dbReference type="Pfam" id="PF01593">
    <property type="entry name" value="Amino_oxidase"/>
    <property type="match status" value="1"/>
</dbReference>
<dbReference type="Proteomes" id="UP000631694">
    <property type="component" value="Unassembled WGS sequence"/>
</dbReference>
<dbReference type="EMBL" id="JADZLT010000056">
    <property type="protein sequence ID" value="MBH0239754.1"/>
    <property type="molecule type" value="Genomic_DNA"/>
</dbReference>
<feature type="domain" description="Amine oxidase" evidence="1">
    <location>
        <begin position="14"/>
        <end position="260"/>
    </location>
</feature>
<name>A0A931N0Z2_9HYPH</name>